<keyword evidence="6" id="KW-1185">Reference proteome</keyword>
<reference evidence="5 6" key="1">
    <citation type="submission" date="2019-02" db="EMBL/GenBank/DDBJ databases">
        <title>Genomic Encyclopedia of Type Strains, Phase IV (KMG-IV): sequencing the most valuable type-strain genomes for metagenomic binning, comparative biology and taxonomic classification.</title>
        <authorList>
            <person name="Goeker M."/>
        </authorList>
    </citation>
    <scope>NUCLEOTIDE SEQUENCE [LARGE SCALE GENOMIC DNA]</scope>
    <source>
        <strain evidence="5 6">DSM 29486</strain>
    </source>
</reference>
<name>A0A4Q7NZW3_9FIRM</name>
<proteinExistence type="predicted"/>
<dbReference type="InterPro" id="IPR035328">
    <property type="entry name" value="DUF3048_C"/>
</dbReference>
<dbReference type="Pfam" id="PF11258">
    <property type="entry name" value="DUF3048"/>
    <property type="match status" value="1"/>
</dbReference>
<feature type="domain" description="DUF3048" evidence="3">
    <location>
        <begin position="75"/>
        <end position="219"/>
    </location>
</feature>
<feature type="compositionally biased region" description="Polar residues" evidence="1">
    <location>
        <begin position="27"/>
        <end position="38"/>
    </location>
</feature>
<evidence type="ECO:0000313" key="6">
    <source>
        <dbReference type="Proteomes" id="UP000292927"/>
    </source>
</evidence>
<evidence type="ECO:0000256" key="1">
    <source>
        <dbReference type="SAM" id="MobiDB-lite"/>
    </source>
</evidence>
<feature type="signal peptide" evidence="2">
    <location>
        <begin position="1"/>
        <end position="19"/>
    </location>
</feature>
<dbReference type="InterPro" id="IPR023158">
    <property type="entry name" value="YerB-like_sf"/>
</dbReference>
<comment type="caution">
    <text evidence="5">The sequence shown here is derived from an EMBL/GenBank/DDBJ whole genome shotgun (WGS) entry which is preliminary data.</text>
</comment>
<feature type="domain" description="DUF3048" evidence="4">
    <location>
        <begin position="254"/>
        <end position="361"/>
    </location>
</feature>
<evidence type="ECO:0000256" key="2">
    <source>
        <dbReference type="SAM" id="SignalP"/>
    </source>
</evidence>
<dbReference type="RefSeq" id="WP_130435955.1">
    <property type="nucleotide sequence ID" value="NZ_SGXF01000006.1"/>
</dbReference>
<protein>
    <submittedName>
        <fullName evidence="5">DUF3048 family protein</fullName>
    </submittedName>
</protein>
<dbReference type="InterPro" id="IPR021416">
    <property type="entry name" value="DUF3048_N"/>
</dbReference>
<dbReference type="Proteomes" id="UP000292927">
    <property type="component" value="Unassembled WGS sequence"/>
</dbReference>
<evidence type="ECO:0000259" key="4">
    <source>
        <dbReference type="Pfam" id="PF17479"/>
    </source>
</evidence>
<keyword evidence="2" id="KW-0732">Signal</keyword>
<sequence>MRKQKLWAFIMAGCMALAAAGCGKEASSPTAPSQTGQVVTLAPTTQAETKTGTKEETTDGETKEQLPEGMQYSFLTGELVSIEQAQRRPVALMIGNTQAALPQYGLSKAGVIYEAPAEGGINRLMPVFEDYSGLDRIGSLRSARTYFCFFSKEFDAVLGHFGEAFYAQPYLNSPGFEHFDCLSDSGSELFFRTSDRQSPHNAFTSGERIDASMEKNGFSTTYPGDYTGHFQFVKNSESPVDLKGGADAVLVNPNYPVNEPWFEYDAASGLYKRFQYGEAHMDAAVNQQLAVKNIIIQSCNMTHYDDTPYLNFDVQSGGNGYFITEGKAVPVTWTKDSEWGQTHYFGADGKEIRLNQGKTWVCIVQSDRFGGVHFQ</sequence>
<gene>
    <name evidence="5" type="ORF">EV209_2700</name>
</gene>
<organism evidence="5 6">
    <name type="scientific">Cuneatibacter caecimuris</name>
    <dbReference type="NCBI Taxonomy" id="1796618"/>
    <lineage>
        <taxon>Bacteria</taxon>
        <taxon>Bacillati</taxon>
        <taxon>Bacillota</taxon>
        <taxon>Clostridia</taxon>
        <taxon>Lachnospirales</taxon>
        <taxon>Lachnospiraceae</taxon>
        <taxon>Cuneatibacter</taxon>
    </lineage>
</organism>
<dbReference type="Gene3D" id="3.50.90.10">
    <property type="entry name" value="YerB-like"/>
    <property type="match status" value="1"/>
</dbReference>
<dbReference type="SUPFAM" id="SSF159774">
    <property type="entry name" value="YerB-like"/>
    <property type="match status" value="1"/>
</dbReference>
<feature type="compositionally biased region" description="Basic and acidic residues" evidence="1">
    <location>
        <begin position="51"/>
        <end position="63"/>
    </location>
</feature>
<dbReference type="EMBL" id="SGXF01000006">
    <property type="protein sequence ID" value="RZS92955.1"/>
    <property type="molecule type" value="Genomic_DNA"/>
</dbReference>
<dbReference type="PROSITE" id="PS51257">
    <property type="entry name" value="PROKAR_LIPOPROTEIN"/>
    <property type="match status" value="1"/>
</dbReference>
<dbReference type="AlphaFoldDB" id="A0A4Q7NZW3"/>
<dbReference type="Pfam" id="PF17479">
    <property type="entry name" value="DUF3048_C"/>
    <property type="match status" value="1"/>
</dbReference>
<feature type="region of interest" description="Disordered" evidence="1">
    <location>
        <begin position="25"/>
        <end position="63"/>
    </location>
</feature>
<evidence type="ECO:0000259" key="3">
    <source>
        <dbReference type="Pfam" id="PF11258"/>
    </source>
</evidence>
<accession>A0A4Q7NZW3</accession>
<evidence type="ECO:0000313" key="5">
    <source>
        <dbReference type="EMBL" id="RZS92955.1"/>
    </source>
</evidence>
<dbReference type="OrthoDB" id="9779102at2"/>
<feature type="chain" id="PRO_5039323032" evidence="2">
    <location>
        <begin position="20"/>
        <end position="375"/>
    </location>
</feature>